<proteinExistence type="predicted"/>
<dbReference type="NCBIfam" id="TIGR04141">
    <property type="entry name" value="TIGR04141 family sporadically distributed protein"/>
    <property type="match status" value="1"/>
</dbReference>
<dbReference type="AlphaFoldDB" id="A0A1W2H7H7"/>
<protein>
    <submittedName>
        <fullName evidence="1">Sporadically distributed protein, TIGR04141 family</fullName>
    </submittedName>
</protein>
<accession>A0A1W2H7H7</accession>
<dbReference type="InterPro" id="IPR026487">
    <property type="entry name" value="CHP04141"/>
</dbReference>
<dbReference type="STRING" id="758820.SAMN00777080_3499"/>
<evidence type="ECO:0000313" key="1">
    <source>
        <dbReference type="EMBL" id="SMD44863.1"/>
    </source>
</evidence>
<dbReference type="EMBL" id="LT838813">
    <property type="protein sequence ID" value="SMD44863.1"/>
    <property type="molecule type" value="Genomic_DNA"/>
</dbReference>
<dbReference type="Pfam" id="PF19614">
    <property type="entry name" value="DUF6119"/>
    <property type="match status" value="1"/>
</dbReference>
<sequence length="583" mass="68117">MIEQEHNIKIYQIDQNFFELRSLSSIEAKIDFIIDYHKQNAQNPVSSDENLTSLTLDEITYRLYVYNEEEAISPWKSFLPEELTGEKPFTVQITSFVLFAELENKLFCTIGGKGIAAIKRFINHSFGLEIYEKFAEPENDIVYSISSRSLTGNLTAQLSTFKEQQRLVDSLSLGRIPDKILMVLRKEVLDSVFDFVAYAEEEKVFIEIGNSFWLKKKFSFSETHLLLECINALQNATVRIPLSRFEKVKDWKLCEETLIPQLSEQILNDAVRLSQGSAALLDFDFIHPQKLIKFYESDTFQAFYKNHKTPFVTVTDKGLIYEEVLKKIRFDHGDLNQFEFNTILWGIQIRGFKGGIEETKSTFISHLTCEIEYVGKYYFYLDNKWYLAKGDFIESINRECQGILKTKLWENNPLSLSWNLQNETEGQYNLKYLEEDNFLVLDKMLGQNIELCDLLYVTETTVFLIHVKDGFDAKIRDVENQILISANRLSNDLKTHKNFIKEVYQRFNDSENNTRSLSEETFLSYFNRNLEYVMAFCPIRRNSNVVENIKNFESNIAKFCVISASKEMNTNSYPLKFVEINRE</sequence>
<dbReference type="OrthoDB" id="740138at2"/>
<reference evidence="2" key="1">
    <citation type="submission" date="2017-04" db="EMBL/GenBank/DDBJ databases">
        <authorList>
            <person name="Varghese N."/>
            <person name="Submissions S."/>
        </authorList>
    </citation>
    <scope>NUCLEOTIDE SEQUENCE [LARGE SCALE GENOMIC DNA]</scope>
    <source>
        <strain evidence="2">DSM 16537</strain>
    </source>
</reference>
<name>A0A1W2H7H7_9BACT</name>
<keyword evidence="2" id="KW-1185">Reference proteome</keyword>
<organism evidence="1 2">
    <name type="scientific">Aquiflexum balticum DSM 16537</name>
    <dbReference type="NCBI Taxonomy" id="758820"/>
    <lineage>
        <taxon>Bacteria</taxon>
        <taxon>Pseudomonadati</taxon>
        <taxon>Bacteroidota</taxon>
        <taxon>Cytophagia</taxon>
        <taxon>Cytophagales</taxon>
        <taxon>Cyclobacteriaceae</taxon>
        <taxon>Aquiflexum</taxon>
    </lineage>
</organism>
<evidence type="ECO:0000313" key="2">
    <source>
        <dbReference type="Proteomes" id="UP000192333"/>
    </source>
</evidence>
<dbReference type="RefSeq" id="WP_084121643.1">
    <property type="nucleotide sequence ID" value="NZ_LT838813.1"/>
</dbReference>
<gene>
    <name evidence="1" type="ORF">SAMN00777080_3499</name>
</gene>
<dbReference type="Proteomes" id="UP000192333">
    <property type="component" value="Chromosome I"/>
</dbReference>